<dbReference type="AlphaFoldDB" id="A0A6G4QSF7"/>
<dbReference type="GO" id="GO:0046872">
    <property type="term" value="F:metal ion binding"/>
    <property type="evidence" value="ECO:0007669"/>
    <property type="project" value="UniProtKB-KW"/>
</dbReference>
<proteinExistence type="inferred from homology"/>
<evidence type="ECO:0000256" key="3">
    <source>
        <dbReference type="ARBA" id="ARBA00022833"/>
    </source>
</evidence>
<accession>A0A6G4QSF7</accession>
<evidence type="ECO:0000259" key="4">
    <source>
        <dbReference type="PROSITE" id="PS51891"/>
    </source>
</evidence>
<comment type="similarity">
    <text evidence="1">Belongs to the Gfa family.</text>
</comment>
<dbReference type="PROSITE" id="PS51891">
    <property type="entry name" value="CENP_V_GFA"/>
    <property type="match status" value="1"/>
</dbReference>
<dbReference type="GO" id="GO:0016846">
    <property type="term" value="F:carbon-sulfur lyase activity"/>
    <property type="evidence" value="ECO:0007669"/>
    <property type="project" value="InterPro"/>
</dbReference>
<keyword evidence="3" id="KW-0862">Zinc</keyword>
<protein>
    <recommendedName>
        <fullName evidence="4">CENP-V/GFA domain-containing protein</fullName>
    </recommendedName>
</protein>
<comment type="caution">
    <text evidence="5">The sequence shown here is derived from an EMBL/GenBank/DDBJ whole genome shotgun (WGS) entry which is preliminary data.</text>
</comment>
<evidence type="ECO:0000256" key="2">
    <source>
        <dbReference type="ARBA" id="ARBA00022723"/>
    </source>
</evidence>
<dbReference type="InterPro" id="IPR011057">
    <property type="entry name" value="Mss4-like_sf"/>
</dbReference>
<dbReference type="Gene3D" id="2.170.150.70">
    <property type="match status" value="1"/>
</dbReference>
<name>A0A6G4QSF7_9CAUL</name>
<dbReference type="InterPro" id="IPR006913">
    <property type="entry name" value="CENP-V/GFA"/>
</dbReference>
<organism evidence="5">
    <name type="scientific">Caulobacter sp. 602-2</name>
    <dbReference type="NCBI Taxonomy" id="2710887"/>
    <lineage>
        <taxon>Bacteria</taxon>
        <taxon>Pseudomonadati</taxon>
        <taxon>Pseudomonadota</taxon>
        <taxon>Alphaproteobacteria</taxon>
        <taxon>Caulobacterales</taxon>
        <taxon>Caulobacteraceae</taxon>
        <taxon>Caulobacter</taxon>
    </lineage>
</organism>
<dbReference type="RefSeq" id="WP_165255939.1">
    <property type="nucleotide sequence ID" value="NZ_JAAKGT010000001.1"/>
</dbReference>
<dbReference type="EMBL" id="JAAKGT010000001">
    <property type="protein sequence ID" value="NGM48586.1"/>
    <property type="molecule type" value="Genomic_DNA"/>
</dbReference>
<gene>
    <name evidence="5" type="ORF">G5B46_03085</name>
</gene>
<keyword evidence="2" id="KW-0479">Metal-binding</keyword>
<dbReference type="SUPFAM" id="SSF51316">
    <property type="entry name" value="Mss4-like"/>
    <property type="match status" value="1"/>
</dbReference>
<sequence length="50" mass="5457">MIRTSCHCGAVGFAIETAPTEVTQCNCSICRRYGVLWAYYSLGAVRLVEG</sequence>
<dbReference type="Pfam" id="PF04828">
    <property type="entry name" value="GFA"/>
    <property type="match status" value="1"/>
</dbReference>
<evidence type="ECO:0000256" key="1">
    <source>
        <dbReference type="ARBA" id="ARBA00005495"/>
    </source>
</evidence>
<reference evidence="5" key="1">
    <citation type="submission" date="2020-02" db="EMBL/GenBank/DDBJ databases">
        <authorList>
            <person name="Gao J."/>
            <person name="Sun J."/>
        </authorList>
    </citation>
    <scope>NUCLEOTIDE SEQUENCE</scope>
    <source>
        <strain evidence="5">602-2</strain>
    </source>
</reference>
<evidence type="ECO:0000313" key="5">
    <source>
        <dbReference type="EMBL" id="NGM48586.1"/>
    </source>
</evidence>
<feature type="domain" description="CENP-V/GFA" evidence="4">
    <location>
        <begin position="2"/>
        <end position="50"/>
    </location>
</feature>